<evidence type="ECO:0000313" key="3">
    <source>
        <dbReference type="EMBL" id="GLB52704.1"/>
    </source>
</evidence>
<protein>
    <recommendedName>
        <fullName evidence="5">Ankyrin repeat-containing protein</fullName>
    </recommendedName>
</protein>
<feature type="signal peptide" evidence="2">
    <location>
        <begin position="1"/>
        <end position="19"/>
    </location>
</feature>
<dbReference type="Proteomes" id="UP001143545">
    <property type="component" value="Unassembled WGS sequence"/>
</dbReference>
<dbReference type="AlphaFoldDB" id="A0A9W6B534"/>
<feature type="repeat" description="ANK" evidence="1">
    <location>
        <begin position="73"/>
        <end position="105"/>
    </location>
</feature>
<dbReference type="PROSITE" id="PS50088">
    <property type="entry name" value="ANK_REPEAT"/>
    <property type="match status" value="1"/>
</dbReference>
<evidence type="ECO:0000256" key="2">
    <source>
        <dbReference type="SAM" id="SignalP"/>
    </source>
</evidence>
<name>A0A9W6B534_9FLAO</name>
<keyword evidence="1" id="KW-0040">ANK repeat</keyword>
<proteinExistence type="predicted"/>
<sequence length="135" mass="14664">MKRTIATFVLALSALVATATELPTLEKVDNSEITTNTVLNSELNPFCKAIVLGKTDMVKQMIELGENINQKCLGKTPAMYAARYNKAEILSLLITNGADLTIQSDKEHYTAEKFAKLSSATETLAIITAAKQDVL</sequence>
<feature type="chain" id="PRO_5040823845" description="Ankyrin repeat-containing protein" evidence="2">
    <location>
        <begin position="20"/>
        <end position="135"/>
    </location>
</feature>
<gene>
    <name evidence="3" type="ORF">NBRC110019_17440</name>
</gene>
<comment type="caution">
    <text evidence="3">The sequence shown here is derived from an EMBL/GenBank/DDBJ whole genome shotgun (WGS) entry which is preliminary data.</text>
</comment>
<reference evidence="3" key="1">
    <citation type="submission" date="2022-07" db="EMBL/GenBank/DDBJ databases">
        <title>Taxonomy of Novel Oxalotrophic and Methylotrophic Bacteria.</title>
        <authorList>
            <person name="Sahin N."/>
            <person name="Tani A."/>
        </authorList>
    </citation>
    <scope>NUCLEOTIDE SEQUENCE</scope>
    <source>
        <strain evidence="3">AM327</strain>
    </source>
</reference>
<organism evidence="3 4">
    <name type="scientific">Neptunitalea chrysea</name>
    <dbReference type="NCBI Taxonomy" id="1647581"/>
    <lineage>
        <taxon>Bacteria</taxon>
        <taxon>Pseudomonadati</taxon>
        <taxon>Bacteroidota</taxon>
        <taxon>Flavobacteriia</taxon>
        <taxon>Flavobacteriales</taxon>
        <taxon>Flavobacteriaceae</taxon>
        <taxon>Neptunitalea</taxon>
    </lineage>
</organism>
<evidence type="ECO:0008006" key="5">
    <source>
        <dbReference type="Google" id="ProtNLM"/>
    </source>
</evidence>
<dbReference type="RefSeq" id="WP_281754166.1">
    <property type="nucleotide sequence ID" value="NZ_BRVP01000010.1"/>
</dbReference>
<dbReference type="EMBL" id="BRVP01000010">
    <property type="protein sequence ID" value="GLB52704.1"/>
    <property type="molecule type" value="Genomic_DNA"/>
</dbReference>
<keyword evidence="4" id="KW-1185">Reference proteome</keyword>
<dbReference type="Pfam" id="PF12796">
    <property type="entry name" value="Ank_2"/>
    <property type="match status" value="1"/>
</dbReference>
<dbReference type="InterPro" id="IPR036770">
    <property type="entry name" value="Ankyrin_rpt-contain_sf"/>
</dbReference>
<dbReference type="SUPFAM" id="SSF48403">
    <property type="entry name" value="Ankyrin repeat"/>
    <property type="match status" value="1"/>
</dbReference>
<dbReference type="PROSITE" id="PS50297">
    <property type="entry name" value="ANK_REP_REGION"/>
    <property type="match status" value="1"/>
</dbReference>
<evidence type="ECO:0000313" key="4">
    <source>
        <dbReference type="Proteomes" id="UP001143545"/>
    </source>
</evidence>
<accession>A0A9W6B534</accession>
<evidence type="ECO:0000256" key="1">
    <source>
        <dbReference type="PROSITE-ProRule" id="PRU00023"/>
    </source>
</evidence>
<dbReference type="Gene3D" id="1.25.40.20">
    <property type="entry name" value="Ankyrin repeat-containing domain"/>
    <property type="match status" value="1"/>
</dbReference>
<keyword evidence="2" id="KW-0732">Signal</keyword>
<dbReference type="SMART" id="SM00248">
    <property type="entry name" value="ANK"/>
    <property type="match status" value="2"/>
</dbReference>
<dbReference type="InterPro" id="IPR002110">
    <property type="entry name" value="Ankyrin_rpt"/>
</dbReference>